<dbReference type="PANTHER" id="PTHR43280">
    <property type="entry name" value="ARAC-FAMILY TRANSCRIPTIONAL REGULATOR"/>
    <property type="match status" value="1"/>
</dbReference>
<evidence type="ECO:0000313" key="6">
    <source>
        <dbReference type="Proteomes" id="UP001305702"/>
    </source>
</evidence>
<evidence type="ECO:0000256" key="1">
    <source>
        <dbReference type="ARBA" id="ARBA00023015"/>
    </source>
</evidence>
<dbReference type="PROSITE" id="PS01124">
    <property type="entry name" value="HTH_ARAC_FAMILY_2"/>
    <property type="match status" value="1"/>
</dbReference>
<organism evidence="5 6">
    <name type="scientific">Paenibacillus aurantius</name>
    <dbReference type="NCBI Taxonomy" id="2918900"/>
    <lineage>
        <taxon>Bacteria</taxon>
        <taxon>Bacillati</taxon>
        <taxon>Bacillota</taxon>
        <taxon>Bacilli</taxon>
        <taxon>Bacillales</taxon>
        <taxon>Paenibacillaceae</taxon>
        <taxon>Paenibacillus</taxon>
    </lineage>
</organism>
<dbReference type="Pfam" id="PF02311">
    <property type="entry name" value="AraC_binding"/>
    <property type="match status" value="1"/>
</dbReference>
<dbReference type="GO" id="GO:0003700">
    <property type="term" value="F:DNA-binding transcription factor activity"/>
    <property type="evidence" value="ECO:0007669"/>
    <property type="project" value="InterPro"/>
</dbReference>
<accession>A0AA96LGS6</accession>
<dbReference type="PRINTS" id="PR00032">
    <property type="entry name" value="HTHARAC"/>
</dbReference>
<dbReference type="InterPro" id="IPR014710">
    <property type="entry name" value="RmlC-like_jellyroll"/>
</dbReference>
<dbReference type="KEGG" id="paun:MJA45_12585"/>
<dbReference type="PANTHER" id="PTHR43280:SF27">
    <property type="entry name" value="TRANSCRIPTIONAL REGULATOR MTLR"/>
    <property type="match status" value="1"/>
</dbReference>
<dbReference type="SUPFAM" id="SSF51215">
    <property type="entry name" value="Regulatory protein AraC"/>
    <property type="match status" value="1"/>
</dbReference>
<dbReference type="InterPro" id="IPR009057">
    <property type="entry name" value="Homeodomain-like_sf"/>
</dbReference>
<keyword evidence="3" id="KW-0804">Transcription</keyword>
<dbReference type="InterPro" id="IPR018062">
    <property type="entry name" value="HTH_AraC-typ_CS"/>
</dbReference>
<gene>
    <name evidence="5" type="ORF">MJA45_12585</name>
</gene>
<dbReference type="RefSeq" id="WP_315607590.1">
    <property type="nucleotide sequence ID" value="NZ_CP130318.1"/>
</dbReference>
<dbReference type="PROSITE" id="PS00041">
    <property type="entry name" value="HTH_ARAC_FAMILY_1"/>
    <property type="match status" value="1"/>
</dbReference>
<dbReference type="SUPFAM" id="SSF46689">
    <property type="entry name" value="Homeodomain-like"/>
    <property type="match status" value="2"/>
</dbReference>
<dbReference type="Gene3D" id="1.10.10.60">
    <property type="entry name" value="Homeodomain-like"/>
    <property type="match status" value="2"/>
</dbReference>
<name>A0AA96LGS6_9BACL</name>
<proteinExistence type="predicted"/>
<dbReference type="InterPro" id="IPR018060">
    <property type="entry name" value="HTH_AraC"/>
</dbReference>
<evidence type="ECO:0000256" key="3">
    <source>
        <dbReference type="ARBA" id="ARBA00023163"/>
    </source>
</evidence>
<keyword evidence="1" id="KW-0805">Transcription regulation</keyword>
<protein>
    <submittedName>
        <fullName evidence="5">AraC family transcriptional regulator</fullName>
    </submittedName>
</protein>
<dbReference type="SMART" id="SM00342">
    <property type="entry name" value="HTH_ARAC"/>
    <property type="match status" value="1"/>
</dbReference>
<dbReference type="EMBL" id="CP130318">
    <property type="protein sequence ID" value="WNQ13809.1"/>
    <property type="molecule type" value="Genomic_DNA"/>
</dbReference>
<dbReference type="InterPro" id="IPR037923">
    <property type="entry name" value="HTH-like"/>
</dbReference>
<evidence type="ECO:0000313" key="5">
    <source>
        <dbReference type="EMBL" id="WNQ13809.1"/>
    </source>
</evidence>
<dbReference type="Pfam" id="PF12833">
    <property type="entry name" value="HTH_18"/>
    <property type="match status" value="1"/>
</dbReference>
<dbReference type="Gene3D" id="2.60.120.10">
    <property type="entry name" value="Jelly Rolls"/>
    <property type="match status" value="1"/>
</dbReference>
<dbReference type="InterPro" id="IPR003313">
    <property type="entry name" value="AraC-bd"/>
</dbReference>
<reference evidence="5 6" key="1">
    <citation type="submission" date="2022-02" db="EMBL/GenBank/DDBJ databases">
        <title>Paenibacillus sp. MBLB1776 Whole Genome Shotgun Sequencing.</title>
        <authorList>
            <person name="Hwang C.Y."/>
            <person name="Cho E.-S."/>
            <person name="Seo M.-J."/>
        </authorList>
    </citation>
    <scope>NUCLEOTIDE SEQUENCE [LARGE SCALE GENOMIC DNA]</scope>
    <source>
        <strain evidence="5 6">MBLB1776</strain>
    </source>
</reference>
<dbReference type="AlphaFoldDB" id="A0AA96LGS6"/>
<keyword evidence="6" id="KW-1185">Reference proteome</keyword>
<dbReference type="Proteomes" id="UP001305702">
    <property type="component" value="Chromosome"/>
</dbReference>
<dbReference type="InterPro" id="IPR020449">
    <property type="entry name" value="Tscrpt_reg_AraC-type_HTH"/>
</dbReference>
<dbReference type="GO" id="GO:0043565">
    <property type="term" value="F:sequence-specific DNA binding"/>
    <property type="evidence" value="ECO:0007669"/>
    <property type="project" value="InterPro"/>
</dbReference>
<feature type="domain" description="HTH araC/xylS-type" evidence="4">
    <location>
        <begin position="179"/>
        <end position="277"/>
    </location>
</feature>
<keyword evidence="2" id="KW-0238">DNA-binding</keyword>
<sequence length="284" mass="32570">MNGKQPNRLRKEQFLHSSSPLKLYRQEVGGRHELHWHEFYELCFITSGKGWNIVNGQKHPLTPGSLFLLTPADFHEIYAEGSDSMRLFNLVFDEEMLSDELRGLLFADGRLLMADFAPTPAIRIQAEFERIEEETTDRRLGGSLMIRGAMERILLELARQSGVETEAGASPPPAFSPIQKALVYMHHHFRDPLPLETAARQARLSPNYFSECFRKHTGMPFQAYLQHLRLTFAVSLLSASRLPITEVCHISGFQTLTHFERVFKSRYGVSPRRYQKRRTLPDGG</sequence>
<evidence type="ECO:0000256" key="2">
    <source>
        <dbReference type="ARBA" id="ARBA00023125"/>
    </source>
</evidence>
<evidence type="ECO:0000259" key="4">
    <source>
        <dbReference type="PROSITE" id="PS01124"/>
    </source>
</evidence>